<dbReference type="InterPro" id="IPR000524">
    <property type="entry name" value="Tscrpt_reg_HTH_GntR"/>
</dbReference>
<dbReference type="GO" id="GO:0003700">
    <property type="term" value="F:DNA-binding transcription factor activity"/>
    <property type="evidence" value="ECO:0007669"/>
    <property type="project" value="InterPro"/>
</dbReference>
<dbReference type="PRINTS" id="PR00035">
    <property type="entry name" value="HTHGNTR"/>
</dbReference>
<name>A0A8J7LKX1_9RHOB</name>
<dbReference type="InterPro" id="IPR028978">
    <property type="entry name" value="Chorismate_lyase_/UTRA_dom_sf"/>
</dbReference>
<proteinExistence type="predicted"/>
<reference evidence="5" key="1">
    <citation type="submission" date="2020-10" db="EMBL/GenBank/DDBJ databases">
        <title>Paenihalocynthiibacter styelae gen. nov., sp. nov., isolated from stalked sea squirt Styela clava.</title>
        <authorList>
            <person name="Kim Y.-O."/>
            <person name="Yoon J.-H."/>
        </authorList>
    </citation>
    <scope>NUCLEOTIDE SEQUENCE</scope>
    <source>
        <strain evidence="5">MYP1-1</strain>
    </source>
</reference>
<accession>A0A8J7LKX1</accession>
<dbReference type="Gene3D" id="3.40.1410.10">
    <property type="entry name" value="Chorismate lyase-like"/>
    <property type="match status" value="1"/>
</dbReference>
<dbReference type="EMBL" id="JADCKQ010000004">
    <property type="protein sequence ID" value="MBI1493494.1"/>
    <property type="molecule type" value="Genomic_DNA"/>
</dbReference>
<organism evidence="5 6">
    <name type="scientific">Halocynthiibacter styelae</name>
    <dbReference type="NCBI Taxonomy" id="2761955"/>
    <lineage>
        <taxon>Bacteria</taxon>
        <taxon>Pseudomonadati</taxon>
        <taxon>Pseudomonadota</taxon>
        <taxon>Alphaproteobacteria</taxon>
        <taxon>Rhodobacterales</taxon>
        <taxon>Paracoccaceae</taxon>
        <taxon>Halocynthiibacter</taxon>
    </lineage>
</organism>
<dbReference type="PROSITE" id="PS50949">
    <property type="entry name" value="HTH_GNTR"/>
    <property type="match status" value="1"/>
</dbReference>
<dbReference type="NCBIfam" id="TIGR02325">
    <property type="entry name" value="C_P_lyase_phnF"/>
    <property type="match status" value="1"/>
</dbReference>
<dbReference type="PANTHER" id="PTHR44846">
    <property type="entry name" value="MANNOSYL-D-GLYCERATE TRANSPORT/METABOLISM SYSTEM REPRESSOR MNGR-RELATED"/>
    <property type="match status" value="1"/>
</dbReference>
<keyword evidence="1" id="KW-0805">Transcription regulation</keyword>
<comment type="caution">
    <text evidence="5">The sequence shown here is derived from an EMBL/GenBank/DDBJ whole genome shotgun (WGS) entry which is preliminary data.</text>
</comment>
<protein>
    <submittedName>
        <fullName evidence="5">Phosphonate metabolism transcriptional regulator PhnF</fullName>
    </submittedName>
</protein>
<keyword evidence="2" id="KW-0238">DNA-binding</keyword>
<dbReference type="InterPro" id="IPR050679">
    <property type="entry name" value="Bact_HTH_transcr_reg"/>
</dbReference>
<dbReference type="Pfam" id="PF00392">
    <property type="entry name" value="GntR"/>
    <property type="match status" value="1"/>
</dbReference>
<dbReference type="InterPro" id="IPR036388">
    <property type="entry name" value="WH-like_DNA-bd_sf"/>
</dbReference>
<dbReference type="AlphaFoldDB" id="A0A8J7LKX1"/>
<keyword evidence="6" id="KW-1185">Reference proteome</keyword>
<dbReference type="Pfam" id="PF07702">
    <property type="entry name" value="UTRA"/>
    <property type="match status" value="1"/>
</dbReference>
<dbReference type="SMART" id="SM00345">
    <property type="entry name" value="HTH_GNTR"/>
    <property type="match status" value="1"/>
</dbReference>
<evidence type="ECO:0000256" key="2">
    <source>
        <dbReference type="ARBA" id="ARBA00023125"/>
    </source>
</evidence>
<gene>
    <name evidence="5" type="primary">phnF</name>
    <name evidence="5" type="ORF">H1D41_07610</name>
</gene>
<sequence>MKRVPMWKVIYQTLSDEISGGRYAPGDKLPTEAALSARFGVNRHTVRRAISELSNAGITHSRRGAGVFVTHAPTVYPIGKRVRYHQNLLAAGQAPGKQILSLETRLADSRELEALKLPPGSYVQVFEAVSTADGTPISWFTSVFPAERFPDILNDIARNPSVTYGFQQAGIADYTRAWTQLTAIRADAIRAGHLRLPEGAPILRSRGVNVDPLGAPIEFGTTCFAGDRVTLSVDNLT</sequence>
<dbReference type="Proteomes" id="UP000640583">
    <property type="component" value="Unassembled WGS sequence"/>
</dbReference>
<dbReference type="SUPFAM" id="SSF46785">
    <property type="entry name" value="Winged helix' DNA-binding domain"/>
    <property type="match status" value="1"/>
</dbReference>
<dbReference type="GO" id="GO:0045892">
    <property type="term" value="P:negative regulation of DNA-templated transcription"/>
    <property type="evidence" value="ECO:0007669"/>
    <property type="project" value="TreeGrafter"/>
</dbReference>
<dbReference type="InterPro" id="IPR012702">
    <property type="entry name" value="CP_lyase_PhnF"/>
</dbReference>
<dbReference type="SUPFAM" id="SSF64288">
    <property type="entry name" value="Chorismate lyase-like"/>
    <property type="match status" value="1"/>
</dbReference>
<dbReference type="InterPro" id="IPR011663">
    <property type="entry name" value="UTRA"/>
</dbReference>
<keyword evidence="3" id="KW-0804">Transcription</keyword>
<dbReference type="GO" id="GO:0003677">
    <property type="term" value="F:DNA binding"/>
    <property type="evidence" value="ECO:0007669"/>
    <property type="project" value="UniProtKB-KW"/>
</dbReference>
<evidence type="ECO:0000313" key="5">
    <source>
        <dbReference type="EMBL" id="MBI1493494.1"/>
    </source>
</evidence>
<evidence type="ECO:0000256" key="1">
    <source>
        <dbReference type="ARBA" id="ARBA00023015"/>
    </source>
</evidence>
<dbReference type="InterPro" id="IPR036390">
    <property type="entry name" value="WH_DNA-bd_sf"/>
</dbReference>
<evidence type="ECO:0000256" key="3">
    <source>
        <dbReference type="ARBA" id="ARBA00023163"/>
    </source>
</evidence>
<dbReference type="Gene3D" id="1.10.10.10">
    <property type="entry name" value="Winged helix-like DNA-binding domain superfamily/Winged helix DNA-binding domain"/>
    <property type="match status" value="1"/>
</dbReference>
<dbReference type="PANTHER" id="PTHR44846:SF1">
    <property type="entry name" value="MANNOSYL-D-GLYCERATE TRANSPORT_METABOLISM SYSTEM REPRESSOR MNGR-RELATED"/>
    <property type="match status" value="1"/>
</dbReference>
<evidence type="ECO:0000313" key="6">
    <source>
        <dbReference type="Proteomes" id="UP000640583"/>
    </source>
</evidence>
<dbReference type="SMART" id="SM00866">
    <property type="entry name" value="UTRA"/>
    <property type="match status" value="1"/>
</dbReference>
<evidence type="ECO:0000259" key="4">
    <source>
        <dbReference type="PROSITE" id="PS50949"/>
    </source>
</evidence>
<dbReference type="CDD" id="cd07377">
    <property type="entry name" value="WHTH_GntR"/>
    <property type="match status" value="1"/>
</dbReference>
<feature type="domain" description="HTH gntR-type" evidence="4">
    <location>
        <begin position="4"/>
        <end position="72"/>
    </location>
</feature>